<proteinExistence type="predicted"/>
<comment type="caution">
    <text evidence="1">The sequence shown here is derived from an EMBL/GenBank/DDBJ whole genome shotgun (WGS) entry which is preliminary data.</text>
</comment>
<sequence>MTMPVTSRTKSQQGFIGVAGSATRIYSHISITPTPRQLLHSLRSRQITNHLHSPL</sequence>
<accession>A0A3S5B0Z5</accession>
<organism evidence="1 2">
    <name type="scientific">Protopolystoma xenopodis</name>
    <dbReference type="NCBI Taxonomy" id="117903"/>
    <lineage>
        <taxon>Eukaryota</taxon>
        <taxon>Metazoa</taxon>
        <taxon>Spiralia</taxon>
        <taxon>Lophotrochozoa</taxon>
        <taxon>Platyhelminthes</taxon>
        <taxon>Monogenea</taxon>
        <taxon>Polyopisthocotylea</taxon>
        <taxon>Polystomatidea</taxon>
        <taxon>Polystomatidae</taxon>
        <taxon>Protopolystoma</taxon>
    </lineage>
</organism>
<name>A0A3S5B0Z5_9PLAT</name>
<dbReference type="EMBL" id="CAAALY010276125">
    <property type="protein sequence ID" value="VEL42718.1"/>
    <property type="molecule type" value="Genomic_DNA"/>
</dbReference>
<keyword evidence="2" id="KW-1185">Reference proteome</keyword>
<gene>
    <name evidence="1" type="ORF">PXEA_LOCUS36158</name>
</gene>
<dbReference type="AlphaFoldDB" id="A0A3S5B0Z5"/>
<evidence type="ECO:0000313" key="1">
    <source>
        <dbReference type="EMBL" id="VEL42718.1"/>
    </source>
</evidence>
<evidence type="ECO:0000313" key="2">
    <source>
        <dbReference type="Proteomes" id="UP000784294"/>
    </source>
</evidence>
<protein>
    <submittedName>
        <fullName evidence="1">Uncharacterized protein</fullName>
    </submittedName>
</protein>
<dbReference type="Proteomes" id="UP000784294">
    <property type="component" value="Unassembled WGS sequence"/>
</dbReference>
<reference evidence="1" key="1">
    <citation type="submission" date="2018-11" db="EMBL/GenBank/DDBJ databases">
        <authorList>
            <consortium name="Pathogen Informatics"/>
        </authorList>
    </citation>
    <scope>NUCLEOTIDE SEQUENCE</scope>
</reference>